<keyword evidence="2 9" id="KW-0963">Cytoplasm</keyword>
<dbReference type="GO" id="GO:0006429">
    <property type="term" value="P:leucyl-tRNA aminoacylation"/>
    <property type="evidence" value="ECO:0007669"/>
    <property type="project" value="UniProtKB-UniRule"/>
</dbReference>
<dbReference type="HAMAP" id="MF_00049_B">
    <property type="entry name" value="Leu_tRNA_synth_B"/>
    <property type="match status" value="1"/>
</dbReference>
<evidence type="ECO:0000256" key="10">
    <source>
        <dbReference type="RuleBase" id="RU363035"/>
    </source>
</evidence>
<evidence type="ECO:0000256" key="3">
    <source>
        <dbReference type="ARBA" id="ARBA00022598"/>
    </source>
</evidence>
<evidence type="ECO:0000313" key="17">
    <source>
        <dbReference type="Proteomes" id="UP000054051"/>
    </source>
</evidence>
<evidence type="ECO:0000256" key="11">
    <source>
        <dbReference type="SAM" id="MobiDB-lite"/>
    </source>
</evidence>
<evidence type="ECO:0000256" key="7">
    <source>
        <dbReference type="ARBA" id="ARBA00023146"/>
    </source>
</evidence>
<dbReference type="PROSITE" id="PS00178">
    <property type="entry name" value="AA_TRNA_LIGASE_I"/>
    <property type="match status" value="1"/>
</dbReference>
<dbReference type="PANTHER" id="PTHR43740:SF2">
    <property type="entry name" value="LEUCINE--TRNA LIGASE, MITOCHONDRIAL"/>
    <property type="match status" value="1"/>
</dbReference>
<protein>
    <recommendedName>
        <fullName evidence="9">Leucine--tRNA ligase</fullName>
        <ecNumber evidence="9">6.1.1.4</ecNumber>
    </recommendedName>
    <alternativeName>
        <fullName evidence="9">Leucyl-tRNA synthetase</fullName>
        <shortName evidence="9">LeuRS</shortName>
    </alternativeName>
</protein>
<feature type="short sequence motif" description="'HIGH' region" evidence="9">
    <location>
        <begin position="42"/>
        <end position="52"/>
    </location>
</feature>
<dbReference type="InterPro" id="IPR015413">
    <property type="entry name" value="Methionyl/Leucyl_tRNA_Synth"/>
</dbReference>
<dbReference type="InterPro" id="IPR009080">
    <property type="entry name" value="tRNAsynth_Ia_anticodon-bd"/>
</dbReference>
<dbReference type="InterPro" id="IPR014729">
    <property type="entry name" value="Rossmann-like_a/b/a_fold"/>
</dbReference>
<evidence type="ECO:0000256" key="1">
    <source>
        <dbReference type="ARBA" id="ARBA00005594"/>
    </source>
</evidence>
<sequence length="865" mass="95907">MQQKYPPAALEAAVQRDWAAREVYKAVETASRKKFYGVSMLPYPSGKLHMGHVRNYTINDVMIRQMRMKGFNTLMPMGWDAFGLPAENAAIAHGIAPAQWTYRNIAAMKKQLQALGLAIDWSREITTCAPGYYQWNQWLFLKMLEAGLVYRQTGPVNWDPVDQTVLSNEQVIDGRGWRSGALVEKREIPMYYLRITRYADALLADLDHLGWPESVKRMQQNWLGKSEGVTVAFPYHLDGQPQSLRVFTTRADTIMGIAYCAIAPEHPLAARLARARPALQRFLEECKCGGLAEADLATTEKKGIATGFFVQHPLTGQNIEVWIANYVLMRVGEGAVMGVPAHDARDFAFAQKYGLPIKPVIEVNGQAYSAARWNDGYAESGLCIQSGKYDGLSSAEAIKAVGADLKARGLGEPCTRWRLRDWGISRQRYWGTPIPMIHCDACGVVPVPRSDLPVRLPEDLVPDGSGNPLAKSAAFIDCVCPQCGARARRETDTMDTFVDSSWYFLRYACPGAAEMVDARVNDWMPMDQYIGGVEHAILHLLYARFWTKVMHGLGLVAFDEPAQNLFTQGMVLNQTYYREPSSGQRQWFNPAEVTPIFDDKGRLRGATLNADGQPVEAGGIEKMSKSKNNGVDPQTLIDQYGADTVRLFTIFAAPPDAPLEWSGAGVEGAHRFLRRLWTLGQQFAQAGVLAGSGQQTQPQSALRREIHQLLKQAEFDYQRLQYNTVVSAAMKMLNALDAALPDSADEANHAVMREGWSILLRVLYPVVPHISTALWQRLGFSAESGGALLDAPWPEIDSSALAAAEIDLVLQINGKTRGMLRVAQDAARSAIEQAALEHELFARFDQGKPPRKIVVVPGRLVNIVV</sequence>
<dbReference type="Pfam" id="PF08264">
    <property type="entry name" value="Anticodon_1"/>
    <property type="match status" value="1"/>
</dbReference>
<dbReference type="InterPro" id="IPR002300">
    <property type="entry name" value="aa-tRNA-synth_Ia"/>
</dbReference>
<proteinExistence type="inferred from homology"/>
<dbReference type="Gene3D" id="1.10.730.10">
    <property type="entry name" value="Isoleucyl-tRNA Synthetase, Domain 1"/>
    <property type="match status" value="2"/>
</dbReference>
<dbReference type="Gene3D" id="3.40.50.620">
    <property type="entry name" value="HUPs"/>
    <property type="match status" value="2"/>
</dbReference>
<keyword evidence="17" id="KW-1185">Reference proteome</keyword>
<dbReference type="InterPro" id="IPR013155">
    <property type="entry name" value="M/V/L/I-tRNA-synth_anticd-bd"/>
</dbReference>
<evidence type="ECO:0000313" key="16">
    <source>
        <dbReference type="EMBL" id="CCD28913.1"/>
    </source>
</evidence>
<dbReference type="Pfam" id="PF13603">
    <property type="entry name" value="tRNA-synt_1_2"/>
    <property type="match status" value="1"/>
</dbReference>
<gene>
    <name evidence="9 16" type="primary">leuS</name>
    <name evidence="16" type="ORF">CAGGBEG34_190083</name>
</gene>
<dbReference type="EMBL" id="CAFB01000035">
    <property type="protein sequence ID" value="CCD28913.1"/>
    <property type="molecule type" value="Genomic_DNA"/>
</dbReference>
<accession>G2J816</accession>
<keyword evidence="4 9" id="KW-0547">Nucleotide-binding</keyword>
<dbReference type="GO" id="GO:0005829">
    <property type="term" value="C:cytosol"/>
    <property type="evidence" value="ECO:0007669"/>
    <property type="project" value="TreeGrafter"/>
</dbReference>
<dbReference type="InterPro" id="IPR002302">
    <property type="entry name" value="Leu-tRNA-ligase"/>
</dbReference>
<feature type="domain" description="Methionyl/Valyl/Leucyl/Isoleucyl-tRNA synthetase anticodon-binding" evidence="13">
    <location>
        <begin position="702"/>
        <end position="827"/>
    </location>
</feature>
<comment type="catalytic activity">
    <reaction evidence="8 9">
        <text>tRNA(Leu) + L-leucine + ATP = L-leucyl-tRNA(Leu) + AMP + diphosphate</text>
        <dbReference type="Rhea" id="RHEA:11688"/>
        <dbReference type="Rhea" id="RHEA-COMP:9613"/>
        <dbReference type="Rhea" id="RHEA-COMP:9622"/>
        <dbReference type="ChEBI" id="CHEBI:30616"/>
        <dbReference type="ChEBI" id="CHEBI:33019"/>
        <dbReference type="ChEBI" id="CHEBI:57427"/>
        <dbReference type="ChEBI" id="CHEBI:78442"/>
        <dbReference type="ChEBI" id="CHEBI:78494"/>
        <dbReference type="ChEBI" id="CHEBI:456215"/>
        <dbReference type="EC" id="6.1.1.4"/>
    </reaction>
</comment>
<dbReference type="Proteomes" id="UP000054051">
    <property type="component" value="Unassembled WGS sequence"/>
</dbReference>
<comment type="similarity">
    <text evidence="1 9 10">Belongs to the class-I aminoacyl-tRNA synthetase family.</text>
</comment>
<dbReference type="InterPro" id="IPR009008">
    <property type="entry name" value="Val/Leu/Ile-tRNA-synth_edit"/>
</dbReference>
<comment type="caution">
    <text evidence="16">The sequence shown here is derived from an EMBL/GenBank/DDBJ whole genome shotgun (WGS) entry which is preliminary data.</text>
</comment>
<dbReference type="PANTHER" id="PTHR43740">
    <property type="entry name" value="LEUCYL-TRNA SYNTHETASE"/>
    <property type="match status" value="1"/>
</dbReference>
<dbReference type="RefSeq" id="WP_006682171.1">
    <property type="nucleotide sequence ID" value="NZ_CAFB01000035.1"/>
</dbReference>
<evidence type="ECO:0000256" key="4">
    <source>
        <dbReference type="ARBA" id="ARBA00022741"/>
    </source>
</evidence>
<dbReference type="eggNOG" id="COG0495">
    <property type="taxonomic scope" value="Bacteria"/>
</dbReference>
<dbReference type="EC" id="6.1.1.4" evidence="9"/>
<dbReference type="Pfam" id="PF09334">
    <property type="entry name" value="tRNA-synt_1g"/>
    <property type="match status" value="1"/>
</dbReference>
<feature type="domain" description="Aminoacyl-tRNA synthetase class Ia" evidence="12">
    <location>
        <begin position="420"/>
        <end position="574"/>
    </location>
</feature>
<dbReference type="AlphaFoldDB" id="G2J816"/>
<dbReference type="InterPro" id="IPR025709">
    <property type="entry name" value="Leu_tRNA-synth_edit"/>
</dbReference>
<feature type="region of interest" description="Disordered" evidence="11">
    <location>
        <begin position="609"/>
        <end position="632"/>
    </location>
</feature>
<dbReference type="GO" id="GO:0004823">
    <property type="term" value="F:leucine-tRNA ligase activity"/>
    <property type="evidence" value="ECO:0007669"/>
    <property type="project" value="UniProtKB-UniRule"/>
</dbReference>
<feature type="domain" description="Methionyl/Leucyl tRNA synthetase" evidence="14">
    <location>
        <begin position="40"/>
        <end position="171"/>
    </location>
</feature>
<dbReference type="FunFam" id="3.90.740.10:FF:000012">
    <property type="entry name" value="Leucine--tRNA ligase"/>
    <property type="match status" value="1"/>
</dbReference>
<dbReference type="SUPFAM" id="SSF50677">
    <property type="entry name" value="ValRS/IleRS/LeuRS editing domain"/>
    <property type="match status" value="1"/>
</dbReference>
<reference evidence="16 17" key="1">
    <citation type="submission" date="2011-08" db="EMBL/GenBank/DDBJ databases">
        <title>The genome of the obligate endobacterium of an arbuscular mycorrhizal fungus reveals an interphylum network of nutritional interactions.</title>
        <authorList>
            <person name="Ghignone S."/>
            <person name="Salvioli A."/>
            <person name="Anca I."/>
            <person name="Lumini E."/>
            <person name="Ortu G."/>
            <person name="Petiti L."/>
            <person name="Cruveiller S."/>
            <person name="Bianciotto V."/>
            <person name="Piffanelli P."/>
            <person name="Lanfranco L."/>
            <person name="Bonfante P."/>
        </authorList>
    </citation>
    <scope>NUCLEOTIDE SEQUENCE [LARGE SCALE GENOMIC DNA]</scope>
    <source>
        <strain evidence="16 17">BEG34</strain>
    </source>
</reference>
<dbReference type="NCBIfam" id="TIGR00396">
    <property type="entry name" value="leuS_bact"/>
    <property type="match status" value="1"/>
</dbReference>
<evidence type="ECO:0000256" key="6">
    <source>
        <dbReference type="ARBA" id="ARBA00022917"/>
    </source>
</evidence>
<dbReference type="Gene3D" id="3.90.740.10">
    <property type="entry name" value="Valyl/Leucyl/Isoleucyl-tRNA synthetase, editing domain"/>
    <property type="match status" value="1"/>
</dbReference>
<dbReference type="PRINTS" id="PR00985">
    <property type="entry name" value="TRNASYNTHLEU"/>
</dbReference>
<dbReference type="Pfam" id="PF00133">
    <property type="entry name" value="tRNA-synt_1"/>
    <property type="match status" value="2"/>
</dbReference>
<keyword evidence="6 9" id="KW-0648">Protein biosynthesis</keyword>
<dbReference type="SUPFAM" id="SSF47323">
    <property type="entry name" value="Anticodon-binding domain of a subclass of class I aminoacyl-tRNA synthetases"/>
    <property type="match status" value="1"/>
</dbReference>
<feature type="domain" description="Aminoacyl-tRNA synthetase class Ia" evidence="12">
    <location>
        <begin position="621"/>
        <end position="653"/>
    </location>
</feature>
<feature type="domain" description="Leucyl-tRNA synthetase editing" evidence="15">
    <location>
        <begin position="220"/>
        <end position="403"/>
    </location>
</feature>
<keyword evidence="7 9" id="KW-0030">Aminoacyl-tRNA synthetase</keyword>
<dbReference type="FunFam" id="2.20.28.290:FF:000001">
    <property type="entry name" value="Leucine--tRNA ligase"/>
    <property type="match status" value="1"/>
</dbReference>
<comment type="subcellular location">
    <subcellularLocation>
        <location evidence="9">Cytoplasm</location>
    </subcellularLocation>
</comment>
<dbReference type="SUPFAM" id="SSF52374">
    <property type="entry name" value="Nucleotidylyl transferase"/>
    <property type="match status" value="1"/>
</dbReference>
<keyword evidence="3 9" id="KW-0436">Ligase</keyword>
<evidence type="ECO:0000259" key="14">
    <source>
        <dbReference type="Pfam" id="PF09334"/>
    </source>
</evidence>
<evidence type="ECO:0000259" key="12">
    <source>
        <dbReference type="Pfam" id="PF00133"/>
    </source>
</evidence>
<evidence type="ECO:0000259" key="15">
    <source>
        <dbReference type="Pfam" id="PF13603"/>
    </source>
</evidence>
<keyword evidence="5 9" id="KW-0067">ATP-binding</keyword>
<dbReference type="CDD" id="cd07958">
    <property type="entry name" value="Anticodon_Ia_Leu_BEm"/>
    <property type="match status" value="1"/>
</dbReference>
<evidence type="ECO:0000256" key="5">
    <source>
        <dbReference type="ARBA" id="ARBA00022840"/>
    </source>
</evidence>
<dbReference type="FunFam" id="1.10.730.10:FF:000002">
    <property type="entry name" value="Leucine--tRNA ligase"/>
    <property type="match status" value="1"/>
</dbReference>
<dbReference type="Gene3D" id="2.20.28.290">
    <property type="match status" value="1"/>
</dbReference>
<evidence type="ECO:0000259" key="13">
    <source>
        <dbReference type="Pfam" id="PF08264"/>
    </source>
</evidence>
<dbReference type="OrthoDB" id="9810365at2"/>
<dbReference type="InterPro" id="IPR001412">
    <property type="entry name" value="aa-tRNA-synth_I_CS"/>
</dbReference>
<dbReference type="STRING" id="1070319.CAGGBEG34_190083"/>
<evidence type="ECO:0000256" key="8">
    <source>
        <dbReference type="ARBA" id="ARBA00047469"/>
    </source>
</evidence>
<evidence type="ECO:0000256" key="9">
    <source>
        <dbReference type="HAMAP-Rule" id="MF_00049"/>
    </source>
</evidence>
<name>G2J816_9BURK</name>
<feature type="binding site" evidence="9">
    <location>
        <position position="625"/>
    </location>
    <ligand>
        <name>ATP</name>
        <dbReference type="ChEBI" id="CHEBI:30616"/>
    </ligand>
</feature>
<organism evidence="16 17">
    <name type="scientific">Candidatus Glomeribacter gigasporarum BEG34</name>
    <dbReference type="NCBI Taxonomy" id="1070319"/>
    <lineage>
        <taxon>Bacteria</taxon>
        <taxon>Pseudomonadati</taxon>
        <taxon>Pseudomonadota</taxon>
        <taxon>Betaproteobacteria</taxon>
        <taxon>Burkholderiales</taxon>
        <taxon>Burkholderiaceae</taxon>
        <taxon>Candidatus Glomeribacter</taxon>
    </lineage>
</organism>
<dbReference type="GO" id="GO:0005524">
    <property type="term" value="F:ATP binding"/>
    <property type="evidence" value="ECO:0007669"/>
    <property type="project" value="UniProtKB-UniRule"/>
</dbReference>
<dbReference type="GO" id="GO:0002161">
    <property type="term" value="F:aminoacyl-tRNA deacylase activity"/>
    <property type="evidence" value="ECO:0007669"/>
    <property type="project" value="InterPro"/>
</dbReference>
<dbReference type="Gene3D" id="3.10.20.590">
    <property type="match status" value="1"/>
</dbReference>
<evidence type="ECO:0000256" key="2">
    <source>
        <dbReference type="ARBA" id="ARBA00022490"/>
    </source>
</evidence>
<feature type="short sequence motif" description="'KMSKS' region" evidence="9">
    <location>
        <begin position="622"/>
        <end position="626"/>
    </location>
</feature>